<dbReference type="EMBL" id="JAERWL010000014">
    <property type="protein sequence ID" value="MBM9478072.1"/>
    <property type="molecule type" value="Genomic_DNA"/>
</dbReference>
<reference evidence="1" key="1">
    <citation type="submission" date="2021-01" db="EMBL/GenBank/DDBJ databases">
        <title>KCTC 19127 draft genome.</title>
        <authorList>
            <person name="An D."/>
        </authorList>
    </citation>
    <scope>NUCLEOTIDE SEQUENCE</scope>
    <source>
        <strain evidence="1">KCTC 19127</strain>
    </source>
</reference>
<dbReference type="AlphaFoldDB" id="A0A938YL89"/>
<accession>A0A938YL89</accession>
<evidence type="ECO:0000313" key="1">
    <source>
        <dbReference type="EMBL" id="MBM9478072.1"/>
    </source>
</evidence>
<organism evidence="1 2">
    <name type="scientific">Nakamurella flavida</name>
    <dbReference type="NCBI Taxonomy" id="363630"/>
    <lineage>
        <taxon>Bacteria</taxon>
        <taxon>Bacillati</taxon>
        <taxon>Actinomycetota</taxon>
        <taxon>Actinomycetes</taxon>
        <taxon>Nakamurellales</taxon>
        <taxon>Nakamurellaceae</taxon>
        <taxon>Nakamurella</taxon>
    </lineage>
</organism>
<proteinExistence type="predicted"/>
<evidence type="ECO:0008006" key="3">
    <source>
        <dbReference type="Google" id="ProtNLM"/>
    </source>
</evidence>
<keyword evidence="2" id="KW-1185">Reference proteome</keyword>
<dbReference type="Proteomes" id="UP000663801">
    <property type="component" value="Unassembled WGS sequence"/>
</dbReference>
<dbReference type="RefSeq" id="WP_205258187.1">
    <property type="nucleotide sequence ID" value="NZ_BAAAPV010000002.1"/>
</dbReference>
<sequence>MTDRQASAERLLAEVTEPLRVRPDVQDGQMLRSRGLRVPSGFFAFVGGDGRLIVKLPEEDGQALIGSGRGENVVLGGRHLREWFALPYPDGDAEGREAWAQAAEDALEYVSSLPPRPRRRKAGPS</sequence>
<evidence type="ECO:0000313" key="2">
    <source>
        <dbReference type="Proteomes" id="UP000663801"/>
    </source>
</evidence>
<comment type="caution">
    <text evidence="1">The sequence shown here is derived from an EMBL/GenBank/DDBJ whole genome shotgun (WGS) entry which is preliminary data.</text>
</comment>
<protein>
    <recommendedName>
        <fullName evidence="3">MmcQ/YjbR family DNA-binding protein</fullName>
    </recommendedName>
</protein>
<name>A0A938YL89_9ACTN</name>
<gene>
    <name evidence="1" type="ORF">JL107_16605</name>
</gene>